<gene>
    <name evidence="1" type="ORF">MPAN_017660</name>
</gene>
<protein>
    <submittedName>
        <fullName evidence="1">Uncharacterized protein</fullName>
    </submittedName>
</protein>
<dbReference type="InterPro" id="IPR038765">
    <property type="entry name" value="Papain-like_cys_pep_sf"/>
</dbReference>
<sequence>MKKLFFMGKTRNKKKKKKIRVITFVKGFILLLIGAGIFTVGKAVTKDILVRNEINDFKDRAVFEYEEDFAYQTGVIQTRRYYKVPRETLYETSDTRSVFNDDSRKYLGQAGDIFLSQRSPFVGEFFVDPFISYYFGGHAAIKTENNQFIEAVGFPDDDESIMDIIRHPGDEPHDFSVTINRTSSNYWLYPYYRSEGTVEYPYFGSYYRDKFIGVRVKDVDSEQIQGAIDFADDKVDVNLYNFLFFLDMSYKYYCTDLVSRAYQDVMVEPEEQTNYAKALNDDGFITSVNDIVLSRETYMIFYVEIIDEIVNIYYLEDM</sequence>
<name>A0A7U9THG5_9MOLU</name>
<dbReference type="AlphaFoldDB" id="A0A7U9THG5"/>
<dbReference type="Proteomes" id="UP000620133">
    <property type="component" value="Chromosome"/>
</dbReference>
<keyword evidence="2" id="KW-1185">Reference proteome</keyword>
<accession>A0A7U9THG5</accession>
<reference evidence="1" key="1">
    <citation type="submission" date="2021-01" db="EMBL/GenBank/DDBJ databases">
        <title>Draft genome sequence of Acholeplasmataceae bacterium strain Mahy22.</title>
        <authorList>
            <person name="Watanabe M."/>
            <person name="Kojima H."/>
            <person name="Fukui M."/>
        </authorList>
    </citation>
    <scope>NUCLEOTIDE SEQUENCE</scope>
    <source>
        <strain evidence="1">Mahy22</strain>
    </source>
</reference>
<proteinExistence type="predicted"/>
<organism evidence="1 2">
    <name type="scientific">Mariniplasma anaerobium</name>
    <dbReference type="NCBI Taxonomy" id="2735436"/>
    <lineage>
        <taxon>Bacteria</taxon>
        <taxon>Bacillati</taxon>
        <taxon>Mycoplasmatota</taxon>
        <taxon>Mollicutes</taxon>
        <taxon>Acholeplasmatales</taxon>
        <taxon>Acholeplasmataceae</taxon>
        <taxon>Mariniplasma</taxon>
    </lineage>
</organism>
<evidence type="ECO:0000313" key="2">
    <source>
        <dbReference type="Proteomes" id="UP000620133"/>
    </source>
</evidence>
<dbReference type="EMBL" id="AP024412">
    <property type="protein sequence ID" value="BCR36873.1"/>
    <property type="molecule type" value="Genomic_DNA"/>
</dbReference>
<evidence type="ECO:0000313" key="1">
    <source>
        <dbReference type="EMBL" id="BCR36873.1"/>
    </source>
</evidence>
<dbReference type="KEGG" id="manr:MPAN_017660"/>
<dbReference type="RefSeq" id="WP_176239185.1">
    <property type="nucleotide sequence ID" value="NZ_AP024412.1"/>
</dbReference>
<dbReference type="Gene3D" id="3.90.1720.10">
    <property type="entry name" value="endopeptidase domain like (from Nostoc punctiforme)"/>
    <property type="match status" value="1"/>
</dbReference>
<dbReference type="SUPFAM" id="SSF54001">
    <property type="entry name" value="Cysteine proteinases"/>
    <property type="match status" value="1"/>
</dbReference>